<organism evidence="1 2">
    <name type="scientific">Paracoccus aestuarii</name>
    <dbReference type="NCBI Taxonomy" id="453842"/>
    <lineage>
        <taxon>Bacteria</taxon>
        <taxon>Pseudomonadati</taxon>
        <taxon>Pseudomonadota</taxon>
        <taxon>Alphaproteobacteria</taxon>
        <taxon>Rhodobacterales</taxon>
        <taxon>Paracoccaceae</taxon>
        <taxon>Paracoccus</taxon>
    </lineage>
</organism>
<evidence type="ECO:0000313" key="2">
    <source>
        <dbReference type="Proteomes" id="UP000285530"/>
    </source>
</evidence>
<dbReference type="EMBL" id="QZEV01000146">
    <property type="protein sequence ID" value="RJK97260.1"/>
    <property type="molecule type" value="Genomic_DNA"/>
</dbReference>
<dbReference type="SUPFAM" id="SSF48317">
    <property type="entry name" value="Acid phosphatase/Vanadium-dependent haloperoxidase"/>
    <property type="match status" value="1"/>
</dbReference>
<sequence>FGAADLAGKCWRDRPGLGAAAYGAAGATAYGRVASGQHTPRQAASGAMIGIGFGAASLGIGTDRAEISFGLRF</sequence>
<protein>
    <submittedName>
        <fullName evidence="1">PA-phosphatase</fullName>
    </submittedName>
</protein>
<evidence type="ECO:0000313" key="1">
    <source>
        <dbReference type="EMBL" id="RJK97260.1"/>
    </source>
</evidence>
<feature type="non-terminal residue" evidence="1">
    <location>
        <position position="1"/>
    </location>
</feature>
<reference evidence="1 2" key="1">
    <citation type="submission" date="2018-09" db="EMBL/GenBank/DDBJ databases">
        <title>Paracoccus onubensis nov. sp. a moderate halophilic bacterium isolated from Gruta de las Maravillas (Aracena, Spain).</title>
        <authorList>
            <person name="Jurado V."/>
            <person name="Gutierrez-Patricio S."/>
            <person name="Gonzalez-Pimentel J.L."/>
            <person name="Laiz L."/>
            <person name="Saiz-Jimenez C."/>
        </authorList>
    </citation>
    <scope>NUCLEOTIDE SEQUENCE [LARGE SCALE GENOMIC DNA]</scope>
    <source>
        <strain evidence="1 2">DSM 19484</strain>
    </source>
</reference>
<dbReference type="InterPro" id="IPR036938">
    <property type="entry name" value="PAP2/HPO_sf"/>
</dbReference>
<name>A0A418ZQI4_9RHOB</name>
<dbReference type="AlphaFoldDB" id="A0A418ZQI4"/>
<dbReference type="Proteomes" id="UP000285530">
    <property type="component" value="Unassembled WGS sequence"/>
</dbReference>
<comment type="caution">
    <text evidence="1">The sequence shown here is derived from an EMBL/GenBank/DDBJ whole genome shotgun (WGS) entry which is preliminary data.</text>
</comment>
<keyword evidence="2" id="KW-1185">Reference proteome</keyword>
<proteinExistence type="predicted"/>
<gene>
    <name evidence="1" type="ORF">D3P06_17140</name>
</gene>
<dbReference type="Gene3D" id="1.20.144.10">
    <property type="entry name" value="Phosphatidic acid phosphatase type 2/haloperoxidase"/>
    <property type="match status" value="1"/>
</dbReference>
<accession>A0A418ZQI4</accession>